<dbReference type="PANTHER" id="PTHR14700">
    <property type="entry name" value="PENTATRICOPEPTIDE REPEAT-CONTAINING PROTEIN 2, MITOCHONDRIAL"/>
    <property type="match status" value="1"/>
</dbReference>
<name>A0A9P0CMI8_9CUCU</name>
<dbReference type="GO" id="GO:0050684">
    <property type="term" value="P:regulation of mRNA processing"/>
    <property type="evidence" value="ECO:0007669"/>
    <property type="project" value="InterPro"/>
</dbReference>
<dbReference type="EMBL" id="OV651824">
    <property type="protein sequence ID" value="CAH1102315.1"/>
    <property type="molecule type" value="Genomic_DNA"/>
</dbReference>
<dbReference type="PANTHER" id="PTHR14700:SF0">
    <property type="entry name" value="PENTATRICOPEPTIDE REPEAT-CONTAINING PROTEIN 2, MITOCHONDRIAL"/>
    <property type="match status" value="1"/>
</dbReference>
<dbReference type="Proteomes" id="UP001153636">
    <property type="component" value="Chromosome 12"/>
</dbReference>
<dbReference type="GO" id="GO:0003723">
    <property type="term" value="F:RNA binding"/>
    <property type="evidence" value="ECO:0007669"/>
    <property type="project" value="TreeGrafter"/>
</dbReference>
<gene>
    <name evidence="1" type="ORF">PSYICH_LOCUS3143</name>
</gene>
<dbReference type="GO" id="GO:0005739">
    <property type="term" value="C:mitochondrion"/>
    <property type="evidence" value="ECO:0007669"/>
    <property type="project" value="InterPro"/>
</dbReference>
<evidence type="ECO:0008006" key="3">
    <source>
        <dbReference type="Google" id="ProtNLM"/>
    </source>
</evidence>
<proteinExistence type="predicted"/>
<protein>
    <recommendedName>
        <fullName evidence="3">Pentatricopeptide repeat-containing protein</fullName>
    </recommendedName>
</protein>
<sequence>MLTTKLITTLKEVNCSAFRKIVQLNSHLRSAPNNLQNVRQLYAKSSLGLDGFEHTCQITQQQLENIADKFKEKMLENINNDSNKNMVFTEDLKNMIHVSTDEKDLELVVTMIKKFNSQNRELRFGSFIFGPVVMRLFYLHNRPDLAVECFKCPELNGFFDQIISYQLLLDLLFENQKYEEMLECVDLIKEKQLEGIRYPRNVVVLTMAACYKLNTKESLEYALKLWKELQEVGHFPMRRATTFCAGLAYNQGNPGIALEILTSAKNQNYTTVRNLKNIKMLTTKLITTLKEVNCSAFRKIVQLNSHLRSAPNNLQNVRQLYAKSSLGLDGFEHTCQITQQQLENIADKFKEKMLENINNDSNKNMVFTEDLKNMIHVSTDEKDLELVVTMIKKFNSQNRELRFGSFIFGPVVMRLFYLHNRPDLAVENTKESLEYALKLWKELQEVGHFPMRRATTFCAGLAYNQGNPGIALEILTSAKNQNYTTVRNLKVASLAALGSVENAIPILKGVFSEDMPGAQKHTFNKEVIDKVRDAIAALNHPELASEFEKIEKSLRNQGQIINTNMDEQLCQEIQAPVTYQNNRRNQDSRSTTSNKDTIKLENSYLQSISRLKMQALNSRQALADETELVK</sequence>
<evidence type="ECO:0000313" key="1">
    <source>
        <dbReference type="EMBL" id="CAH1102315.1"/>
    </source>
</evidence>
<organism evidence="1 2">
    <name type="scientific">Psylliodes chrysocephalus</name>
    <dbReference type="NCBI Taxonomy" id="3402493"/>
    <lineage>
        <taxon>Eukaryota</taxon>
        <taxon>Metazoa</taxon>
        <taxon>Ecdysozoa</taxon>
        <taxon>Arthropoda</taxon>
        <taxon>Hexapoda</taxon>
        <taxon>Insecta</taxon>
        <taxon>Pterygota</taxon>
        <taxon>Neoptera</taxon>
        <taxon>Endopterygota</taxon>
        <taxon>Coleoptera</taxon>
        <taxon>Polyphaga</taxon>
        <taxon>Cucujiformia</taxon>
        <taxon>Chrysomeloidea</taxon>
        <taxon>Chrysomelidae</taxon>
        <taxon>Galerucinae</taxon>
        <taxon>Alticini</taxon>
        <taxon>Psylliodes</taxon>
    </lineage>
</organism>
<dbReference type="AlphaFoldDB" id="A0A9P0CMI8"/>
<evidence type="ECO:0000313" key="2">
    <source>
        <dbReference type="Proteomes" id="UP001153636"/>
    </source>
</evidence>
<reference evidence="1" key="1">
    <citation type="submission" date="2022-01" db="EMBL/GenBank/DDBJ databases">
        <authorList>
            <person name="King R."/>
        </authorList>
    </citation>
    <scope>NUCLEOTIDE SEQUENCE</scope>
</reference>
<dbReference type="InterPro" id="IPR034629">
    <property type="entry name" value="PTCD2"/>
</dbReference>
<keyword evidence="2" id="KW-1185">Reference proteome</keyword>
<dbReference type="GO" id="GO:0007005">
    <property type="term" value="P:mitochondrion organization"/>
    <property type="evidence" value="ECO:0007669"/>
    <property type="project" value="TreeGrafter"/>
</dbReference>
<accession>A0A9P0CMI8</accession>
<dbReference type="OrthoDB" id="6073372at2759"/>